<dbReference type="EMBL" id="CP020918">
    <property type="protein sequence ID" value="AWG20262.1"/>
    <property type="molecule type" value="Genomic_DNA"/>
</dbReference>
<sequence length="365" mass="42524">MNLTPPTFPRQDALKFFKILNSRVNEYFRENNIKKTGNWKLYIKTAIMFSLLFIPYFVLLFLPTMPFGIHLLLSFVMGVGMAGVGMNVMHDGNHGSYSTKPWINKIMGGSIYILAGNVYNWQVQHNVLHHTYTNIPGHDEDLEAGRIIRFTKHAKWYSFHRFQQYYALFAYGLLTINWCLTTDFKQMGAYLKRKLSYGGPANPKKLWTGLVISKIVYFSFWLVVPMLLLTWWKVLIGFFIMHYTAGLILSMVFQLAHVVEETDNPTPNELNEMENTWAIHQLYTTTNFAPKSWLLNYYTGGLNHQIEHHLYPHISHIHYGKIAQFVKQTASECNLPYFEYKTMFSAVAAHMKHLRDLGMQPEITQ</sequence>
<evidence type="ECO:0000259" key="2">
    <source>
        <dbReference type="Pfam" id="PF00487"/>
    </source>
</evidence>
<feature type="transmembrane region" description="Helical" evidence="1">
    <location>
        <begin position="68"/>
        <end position="90"/>
    </location>
</feature>
<feature type="transmembrane region" description="Helical" evidence="1">
    <location>
        <begin position="234"/>
        <end position="253"/>
    </location>
</feature>
<gene>
    <name evidence="3" type="ORF">FFWV33_01325</name>
</gene>
<keyword evidence="4" id="KW-1185">Reference proteome</keyword>
<dbReference type="InterPro" id="IPR005804">
    <property type="entry name" value="FA_desaturase_dom"/>
</dbReference>
<evidence type="ECO:0000256" key="1">
    <source>
        <dbReference type="SAM" id="Phobius"/>
    </source>
</evidence>
<dbReference type="InterPro" id="IPR012171">
    <property type="entry name" value="Fatty_acid_desaturase"/>
</dbReference>
<evidence type="ECO:0000313" key="3">
    <source>
        <dbReference type="EMBL" id="AWG20262.1"/>
    </source>
</evidence>
<dbReference type="OrthoDB" id="104711at2"/>
<dbReference type="GO" id="GO:0016020">
    <property type="term" value="C:membrane"/>
    <property type="evidence" value="ECO:0007669"/>
    <property type="project" value="TreeGrafter"/>
</dbReference>
<reference evidence="3 4" key="1">
    <citation type="submission" date="2017-04" db="EMBL/GenBank/DDBJ databases">
        <title>Compelte genome sequence of WV33.</title>
        <authorList>
            <person name="Lee P.C."/>
        </authorList>
    </citation>
    <scope>NUCLEOTIDE SEQUENCE [LARGE SCALE GENOMIC DNA]</scope>
    <source>
        <strain evidence="3 4">WV33</strain>
    </source>
</reference>
<name>A0A2S1L931_9FLAO</name>
<feature type="transmembrane region" description="Helical" evidence="1">
    <location>
        <begin position="165"/>
        <end position="185"/>
    </location>
</feature>
<keyword evidence="1" id="KW-1133">Transmembrane helix</keyword>
<dbReference type="RefSeq" id="WP_108739228.1">
    <property type="nucleotide sequence ID" value="NZ_CP020918.1"/>
</dbReference>
<organism evidence="3 4">
    <name type="scientific">Flavobacterium faecale</name>
    <dbReference type="NCBI Taxonomy" id="1355330"/>
    <lineage>
        <taxon>Bacteria</taxon>
        <taxon>Pseudomonadati</taxon>
        <taxon>Bacteroidota</taxon>
        <taxon>Flavobacteriia</taxon>
        <taxon>Flavobacteriales</taxon>
        <taxon>Flavobacteriaceae</taxon>
        <taxon>Flavobacterium</taxon>
    </lineage>
</organism>
<feature type="domain" description="Fatty acid desaturase" evidence="2">
    <location>
        <begin position="71"/>
        <end position="340"/>
    </location>
</feature>
<protein>
    <submittedName>
        <fullName evidence="3">Acyl-CoA desaturase</fullName>
    </submittedName>
</protein>
<dbReference type="AlphaFoldDB" id="A0A2S1L931"/>
<accession>A0A2S1L931</accession>
<dbReference type="KEGG" id="ffa:FFWV33_01325"/>
<proteinExistence type="predicted"/>
<feature type="transmembrane region" description="Helical" evidence="1">
    <location>
        <begin position="41"/>
        <end position="62"/>
    </location>
</feature>
<dbReference type="Proteomes" id="UP000244527">
    <property type="component" value="Chromosome"/>
</dbReference>
<dbReference type="PANTHER" id="PTHR19353:SF19">
    <property type="entry name" value="DELTA(5) FATTY ACID DESATURASE C-RELATED"/>
    <property type="match status" value="1"/>
</dbReference>
<dbReference type="Pfam" id="PF00487">
    <property type="entry name" value="FA_desaturase"/>
    <property type="match status" value="1"/>
</dbReference>
<dbReference type="PANTHER" id="PTHR19353">
    <property type="entry name" value="FATTY ACID DESATURASE 2"/>
    <property type="match status" value="1"/>
</dbReference>
<dbReference type="GO" id="GO:0008610">
    <property type="term" value="P:lipid biosynthetic process"/>
    <property type="evidence" value="ECO:0007669"/>
    <property type="project" value="UniProtKB-ARBA"/>
</dbReference>
<dbReference type="PIRSF" id="PIRSF015921">
    <property type="entry name" value="FA_sphinglp_des"/>
    <property type="match status" value="1"/>
</dbReference>
<evidence type="ECO:0000313" key="4">
    <source>
        <dbReference type="Proteomes" id="UP000244527"/>
    </source>
</evidence>
<keyword evidence="1" id="KW-0812">Transmembrane</keyword>
<dbReference type="CDD" id="cd03506">
    <property type="entry name" value="Delta6-FADS-like"/>
    <property type="match status" value="1"/>
</dbReference>
<dbReference type="GO" id="GO:0016717">
    <property type="term" value="F:oxidoreductase activity, acting on paired donors, with oxidation of a pair of donors resulting in the reduction of molecular oxygen to two molecules of water"/>
    <property type="evidence" value="ECO:0007669"/>
    <property type="project" value="TreeGrafter"/>
</dbReference>
<keyword evidence="1" id="KW-0472">Membrane</keyword>
<feature type="transmembrane region" description="Helical" evidence="1">
    <location>
        <begin position="206"/>
        <end position="228"/>
    </location>
</feature>